<evidence type="ECO:0000256" key="5">
    <source>
        <dbReference type="ARBA" id="ARBA00022679"/>
    </source>
</evidence>
<keyword evidence="4 11" id="KW-0028">Amino-acid biosynthesis</keyword>
<dbReference type="GO" id="GO:0005524">
    <property type="term" value="F:ATP binding"/>
    <property type="evidence" value="ECO:0007669"/>
    <property type="project" value="UniProtKB-UniRule"/>
</dbReference>
<evidence type="ECO:0000256" key="1">
    <source>
        <dbReference type="ARBA" id="ARBA00004842"/>
    </source>
</evidence>
<evidence type="ECO:0000256" key="12">
    <source>
        <dbReference type="SAM" id="MobiDB-lite"/>
    </source>
</evidence>
<keyword evidence="11" id="KW-0963">Cytoplasm</keyword>
<evidence type="ECO:0000313" key="13">
    <source>
        <dbReference type="EMBL" id="MBK9298494.1"/>
    </source>
</evidence>
<dbReference type="Proteomes" id="UP000727993">
    <property type="component" value="Unassembled WGS sequence"/>
</dbReference>
<comment type="caution">
    <text evidence="11">Lacks conserved residue(s) required for the propagation of feature annotation.</text>
</comment>
<dbReference type="CDD" id="cd00464">
    <property type="entry name" value="SK"/>
    <property type="match status" value="1"/>
</dbReference>
<evidence type="ECO:0000256" key="8">
    <source>
        <dbReference type="ARBA" id="ARBA00022840"/>
    </source>
</evidence>
<dbReference type="GO" id="GO:0008652">
    <property type="term" value="P:amino acid biosynthetic process"/>
    <property type="evidence" value="ECO:0007669"/>
    <property type="project" value="UniProtKB-KW"/>
</dbReference>
<feature type="binding site" evidence="11">
    <location>
        <position position="148"/>
    </location>
    <ligand>
        <name>ATP</name>
        <dbReference type="ChEBI" id="CHEBI:30616"/>
    </ligand>
</feature>
<dbReference type="GO" id="GO:0000287">
    <property type="term" value="F:magnesium ion binding"/>
    <property type="evidence" value="ECO:0007669"/>
    <property type="project" value="UniProtKB-UniRule"/>
</dbReference>
<keyword evidence="8 11" id="KW-0067">ATP-binding</keyword>
<comment type="function">
    <text evidence="11">Catalyzes the specific phosphorylation of the 3-hydroxyl group of shikimic acid using ATP as a cosubstrate.</text>
</comment>
<proteinExistence type="inferred from homology"/>
<dbReference type="GO" id="GO:0004765">
    <property type="term" value="F:shikimate kinase activity"/>
    <property type="evidence" value="ECO:0007669"/>
    <property type="project" value="UniProtKB-UniRule"/>
</dbReference>
<comment type="similarity">
    <text evidence="2 11">Belongs to the shikimate kinase family.</text>
</comment>
<feature type="binding site" evidence="11">
    <location>
        <position position="45"/>
    </location>
    <ligand>
        <name>Mg(2+)</name>
        <dbReference type="ChEBI" id="CHEBI:18420"/>
    </ligand>
</feature>
<feature type="binding site" evidence="11">
    <location>
        <position position="167"/>
    </location>
    <ligand>
        <name>substrate</name>
    </ligand>
</feature>
<keyword evidence="11" id="KW-0460">Magnesium</keyword>
<sequence>MTADATEGTPLPTPVRRRRPVTAPVTPNLGALPVALVGLPGSGKSTVARLLAERLGWRWVDLDDRIEAVTGQSIPELFERGEDHFRTVETEVLRGVLALPTEVVVATGGGIVTSEANRATLVTRSTVVWLDVPVGQLLDRLGSDATPRPLLNDGDPALRLAELAAARSPLYEATAGHRIDAAVDPAQVVDQIAALLQFPAQPQPTGVGGGNDR</sequence>
<dbReference type="GO" id="GO:0009423">
    <property type="term" value="P:chorismate biosynthetic process"/>
    <property type="evidence" value="ECO:0007669"/>
    <property type="project" value="UniProtKB-UniRule"/>
</dbReference>
<dbReference type="Gene3D" id="3.40.50.300">
    <property type="entry name" value="P-loop containing nucleotide triphosphate hydrolases"/>
    <property type="match status" value="1"/>
</dbReference>
<evidence type="ECO:0000313" key="14">
    <source>
        <dbReference type="Proteomes" id="UP000727993"/>
    </source>
</evidence>
<dbReference type="AlphaFoldDB" id="A0A936NF51"/>
<dbReference type="Pfam" id="PF01202">
    <property type="entry name" value="SKI"/>
    <property type="match status" value="1"/>
</dbReference>
<feature type="binding site" evidence="11">
    <location>
        <position position="109"/>
    </location>
    <ligand>
        <name>substrate</name>
    </ligand>
</feature>
<evidence type="ECO:0000256" key="4">
    <source>
        <dbReference type="ARBA" id="ARBA00022605"/>
    </source>
</evidence>
<feature type="region of interest" description="Disordered" evidence="12">
    <location>
        <begin position="1"/>
        <end position="24"/>
    </location>
</feature>
<dbReference type="InterPro" id="IPR031322">
    <property type="entry name" value="Shikimate/glucono_kinase"/>
</dbReference>
<dbReference type="PANTHER" id="PTHR21087:SF16">
    <property type="entry name" value="SHIKIMATE KINASE 1, CHLOROPLASTIC"/>
    <property type="match status" value="1"/>
</dbReference>
<keyword evidence="11" id="KW-0479">Metal-binding</keyword>
<evidence type="ECO:0000256" key="9">
    <source>
        <dbReference type="ARBA" id="ARBA00023141"/>
    </source>
</evidence>
<evidence type="ECO:0000256" key="3">
    <source>
        <dbReference type="ARBA" id="ARBA00012154"/>
    </source>
</evidence>
<evidence type="ECO:0000256" key="11">
    <source>
        <dbReference type="HAMAP-Rule" id="MF_00109"/>
    </source>
</evidence>
<gene>
    <name evidence="11" type="primary">aroK</name>
    <name evidence="13" type="ORF">IPN02_17045</name>
</gene>
<dbReference type="GO" id="GO:0005829">
    <property type="term" value="C:cytosol"/>
    <property type="evidence" value="ECO:0007669"/>
    <property type="project" value="TreeGrafter"/>
</dbReference>
<dbReference type="InterPro" id="IPR000623">
    <property type="entry name" value="Shikimate_kinase/TSH1"/>
</dbReference>
<evidence type="ECO:0000256" key="6">
    <source>
        <dbReference type="ARBA" id="ARBA00022741"/>
    </source>
</evidence>
<feature type="binding site" evidence="11">
    <location>
        <position position="63"/>
    </location>
    <ligand>
        <name>substrate</name>
    </ligand>
</feature>
<reference evidence="13 14" key="1">
    <citation type="submission" date="2020-10" db="EMBL/GenBank/DDBJ databases">
        <title>Connecting structure to function with the recovery of over 1000 high-quality activated sludge metagenome-assembled genomes encoding full-length rRNA genes using long-read sequencing.</title>
        <authorList>
            <person name="Singleton C.M."/>
            <person name="Petriglieri F."/>
            <person name="Kristensen J.M."/>
            <person name="Kirkegaard R.H."/>
            <person name="Michaelsen T.Y."/>
            <person name="Andersen M.H."/>
            <person name="Karst S.M."/>
            <person name="Dueholm M.S."/>
            <person name="Nielsen P.H."/>
            <person name="Albertsen M."/>
        </authorList>
    </citation>
    <scope>NUCLEOTIDE SEQUENCE [LARGE SCALE GENOMIC DNA]</scope>
    <source>
        <strain evidence="13">Lyne_18-Q3-R50-59_MAXAC.006</strain>
    </source>
</reference>
<organism evidence="13 14">
    <name type="scientific">Candidatus Neomicrothrix subdominans</name>
    <dbReference type="NCBI Taxonomy" id="2954438"/>
    <lineage>
        <taxon>Bacteria</taxon>
        <taxon>Bacillati</taxon>
        <taxon>Actinomycetota</taxon>
        <taxon>Acidimicrobiia</taxon>
        <taxon>Acidimicrobiales</taxon>
        <taxon>Microthrixaceae</taxon>
        <taxon>Candidatus Neomicrothrix</taxon>
    </lineage>
</organism>
<feature type="binding site" evidence="11">
    <location>
        <position position="86"/>
    </location>
    <ligand>
        <name>substrate</name>
    </ligand>
</feature>
<dbReference type="EMBL" id="JADJZA010000009">
    <property type="protein sequence ID" value="MBK9298494.1"/>
    <property type="molecule type" value="Genomic_DNA"/>
</dbReference>
<keyword evidence="5 11" id="KW-0808">Transferase</keyword>
<comment type="pathway">
    <text evidence="1 11">Metabolic intermediate biosynthesis; chorismate biosynthesis; chorismate from D-erythrose 4-phosphate and phosphoenolpyruvate: step 5/7.</text>
</comment>
<comment type="cofactor">
    <cofactor evidence="11">
        <name>Mg(2+)</name>
        <dbReference type="ChEBI" id="CHEBI:18420"/>
    </cofactor>
    <text evidence="11">Binds 1 Mg(2+) ion per subunit.</text>
</comment>
<dbReference type="HAMAP" id="MF_00109">
    <property type="entry name" value="Shikimate_kinase"/>
    <property type="match status" value="1"/>
</dbReference>
<dbReference type="GO" id="GO:0009073">
    <property type="term" value="P:aromatic amino acid family biosynthetic process"/>
    <property type="evidence" value="ECO:0007669"/>
    <property type="project" value="UniProtKB-KW"/>
</dbReference>
<accession>A0A936NF51</accession>
<dbReference type="InterPro" id="IPR027417">
    <property type="entry name" value="P-loop_NTPase"/>
</dbReference>
<dbReference type="PANTHER" id="PTHR21087">
    <property type="entry name" value="SHIKIMATE KINASE"/>
    <property type="match status" value="1"/>
</dbReference>
<name>A0A936NF51_9ACTN</name>
<evidence type="ECO:0000256" key="7">
    <source>
        <dbReference type="ARBA" id="ARBA00022777"/>
    </source>
</evidence>
<keyword evidence="7 11" id="KW-0418">Kinase</keyword>
<protein>
    <recommendedName>
        <fullName evidence="3 11">Shikimate kinase</fullName>
        <shortName evidence="11">SK</shortName>
        <ecNumber evidence="3 11">2.7.1.71</ecNumber>
    </recommendedName>
</protein>
<dbReference type="PRINTS" id="PR01100">
    <property type="entry name" value="SHIKIMTKNASE"/>
</dbReference>
<feature type="binding site" evidence="11">
    <location>
        <begin position="41"/>
        <end position="46"/>
    </location>
    <ligand>
        <name>ATP</name>
        <dbReference type="ChEBI" id="CHEBI:30616"/>
    </ligand>
</feature>
<evidence type="ECO:0000256" key="10">
    <source>
        <dbReference type="ARBA" id="ARBA00048567"/>
    </source>
</evidence>
<comment type="catalytic activity">
    <reaction evidence="10 11">
        <text>shikimate + ATP = 3-phosphoshikimate + ADP + H(+)</text>
        <dbReference type="Rhea" id="RHEA:13121"/>
        <dbReference type="ChEBI" id="CHEBI:15378"/>
        <dbReference type="ChEBI" id="CHEBI:30616"/>
        <dbReference type="ChEBI" id="CHEBI:36208"/>
        <dbReference type="ChEBI" id="CHEBI:145989"/>
        <dbReference type="ChEBI" id="CHEBI:456216"/>
        <dbReference type="EC" id="2.7.1.71"/>
    </reaction>
</comment>
<keyword evidence="9 11" id="KW-0057">Aromatic amino acid biosynthesis</keyword>
<evidence type="ECO:0000256" key="2">
    <source>
        <dbReference type="ARBA" id="ARBA00006997"/>
    </source>
</evidence>
<comment type="subunit">
    <text evidence="11">Monomer.</text>
</comment>
<dbReference type="EC" id="2.7.1.71" evidence="3 11"/>
<keyword evidence="6 11" id="KW-0547">Nucleotide-binding</keyword>
<comment type="caution">
    <text evidence="13">The sequence shown here is derived from an EMBL/GenBank/DDBJ whole genome shotgun (WGS) entry which is preliminary data.</text>
</comment>
<dbReference type="InterPro" id="IPR023000">
    <property type="entry name" value="Shikimate_kinase_CS"/>
</dbReference>
<comment type="subcellular location">
    <subcellularLocation>
        <location evidence="11">Cytoplasm</location>
    </subcellularLocation>
</comment>
<dbReference type="PROSITE" id="PS01128">
    <property type="entry name" value="SHIKIMATE_KINASE"/>
    <property type="match status" value="1"/>
</dbReference>
<dbReference type="SUPFAM" id="SSF52540">
    <property type="entry name" value="P-loop containing nucleoside triphosphate hydrolases"/>
    <property type="match status" value="1"/>
</dbReference>